<feature type="region of interest" description="Disordered" evidence="2">
    <location>
        <begin position="173"/>
        <end position="194"/>
    </location>
</feature>
<organism evidence="4 5">
    <name type="scientific">Rhodococcoides corynebacterioides</name>
    <dbReference type="NCBI Taxonomy" id="53972"/>
    <lineage>
        <taxon>Bacteria</taxon>
        <taxon>Bacillati</taxon>
        <taxon>Actinomycetota</taxon>
        <taxon>Actinomycetes</taxon>
        <taxon>Mycobacteriales</taxon>
        <taxon>Nocardiaceae</taxon>
        <taxon>Rhodococcoides</taxon>
    </lineage>
</organism>
<gene>
    <name evidence="4" type="ORF">JOE42_002995</name>
</gene>
<evidence type="ECO:0000256" key="1">
    <source>
        <dbReference type="ARBA" id="ARBA00023125"/>
    </source>
</evidence>
<reference evidence="4 5" key="1">
    <citation type="submission" date="2021-01" db="EMBL/GenBank/DDBJ databases">
        <title>Genomics of switchgrass bacterial isolates.</title>
        <authorList>
            <person name="Shade A."/>
        </authorList>
    </citation>
    <scope>NUCLEOTIDE SEQUENCE [LARGE SCALE GENOMIC DNA]</scope>
    <source>
        <strain evidence="4 5">PvP111</strain>
    </source>
</reference>
<keyword evidence="1 4" id="KW-0238">DNA-binding</keyword>
<dbReference type="EMBL" id="JAFBBK010000001">
    <property type="protein sequence ID" value="MBM7416262.1"/>
    <property type="molecule type" value="Genomic_DNA"/>
</dbReference>
<keyword evidence="5" id="KW-1185">Reference proteome</keyword>
<name>A0ABS2KWG3_9NOCA</name>
<dbReference type="InterPro" id="IPR000551">
    <property type="entry name" value="MerR-type_HTH_dom"/>
</dbReference>
<dbReference type="PANTHER" id="PTHR30204:SF3">
    <property type="entry name" value="HTH MERR-TYPE DOMAIN-CONTAINING PROTEIN"/>
    <property type="match status" value="1"/>
</dbReference>
<dbReference type="Proteomes" id="UP000703038">
    <property type="component" value="Unassembled WGS sequence"/>
</dbReference>
<dbReference type="PROSITE" id="PS50937">
    <property type="entry name" value="HTH_MERR_2"/>
    <property type="match status" value="1"/>
</dbReference>
<dbReference type="GO" id="GO:0003677">
    <property type="term" value="F:DNA binding"/>
    <property type="evidence" value="ECO:0007669"/>
    <property type="project" value="UniProtKB-KW"/>
</dbReference>
<protein>
    <submittedName>
        <fullName evidence="4">DNA-binding transcriptional MerR regulator</fullName>
    </submittedName>
</protein>
<dbReference type="PANTHER" id="PTHR30204">
    <property type="entry name" value="REDOX-CYCLING DRUG-SENSING TRANSCRIPTIONAL ACTIVATOR SOXR"/>
    <property type="match status" value="1"/>
</dbReference>
<dbReference type="SUPFAM" id="SSF46955">
    <property type="entry name" value="Putative DNA-binding domain"/>
    <property type="match status" value="1"/>
</dbReference>
<evidence type="ECO:0000313" key="4">
    <source>
        <dbReference type="EMBL" id="MBM7416262.1"/>
    </source>
</evidence>
<dbReference type="Gene3D" id="1.10.1660.10">
    <property type="match status" value="1"/>
</dbReference>
<evidence type="ECO:0000259" key="3">
    <source>
        <dbReference type="PROSITE" id="PS50937"/>
    </source>
</evidence>
<evidence type="ECO:0000256" key="2">
    <source>
        <dbReference type="SAM" id="MobiDB-lite"/>
    </source>
</evidence>
<dbReference type="InterPro" id="IPR009061">
    <property type="entry name" value="DNA-bd_dom_put_sf"/>
</dbReference>
<dbReference type="InterPro" id="IPR047057">
    <property type="entry name" value="MerR_fam"/>
</dbReference>
<evidence type="ECO:0000313" key="5">
    <source>
        <dbReference type="Proteomes" id="UP000703038"/>
    </source>
</evidence>
<sequence>MTTDPTTGQASLDEWMPEAFTVPLTNSYAGIDAGRGYRVPAVQQAAGVTYRQLDYWARTGLMVPSIRSAAGSGSQRLYSFADVVAVRVVKRLLDTGVSLQNVRIAVDHLRAHGQDDLATLTLVCDGVSVYECTTDDEIVDLLRGGQGVFGIAIGHTATDVAAVVRHLPSVDATEDADVGPGADELSLHRARRSA</sequence>
<feature type="domain" description="HTH merR-type" evidence="3">
    <location>
        <begin position="36"/>
        <end position="108"/>
    </location>
</feature>
<comment type="caution">
    <text evidence="4">The sequence shown here is derived from an EMBL/GenBank/DDBJ whole genome shotgun (WGS) entry which is preliminary data.</text>
</comment>
<accession>A0ABS2KWG3</accession>
<dbReference type="SMART" id="SM00422">
    <property type="entry name" value="HTH_MERR"/>
    <property type="match status" value="1"/>
</dbReference>
<dbReference type="Pfam" id="PF13411">
    <property type="entry name" value="MerR_1"/>
    <property type="match status" value="1"/>
</dbReference>
<proteinExistence type="predicted"/>